<keyword evidence="2" id="KW-0472">Membrane</keyword>
<dbReference type="Gene3D" id="2.70.130.10">
    <property type="entry name" value="Mannose-6-phosphate receptor binding domain"/>
    <property type="match status" value="1"/>
</dbReference>
<evidence type="ECO:0000256" key="1">
    <source>
        <dbReference type="SAM" id="MobiDB-lite"/>
    </source>
</evidence>
<keyword evidence="5" id="KW-1185">Reference proteome</keyword>
<feature type="signal peptide" evidence="3">
    <location>
        <begin position="1"/>
        <end position="22"/>
    </location>
</feature>
<organism evidence="4 5">
    <name type="scientific">Hypsizygus marmoreus</name>
    <name type="common">White beech mushroom</name>
    <name type="synonym">Agaricus marmoreus</name>
    <dbReference type="NCBI Taxonomy" id="39966"/>
    <lineage>
        <taxon>Eukaryota</taxon>
        <taxon>Fungi</taxon>
        <taxon>Dikarya</taxon>
        <taxon>Basidiomycota</taxon>
        <taxon>Agaricomycotina</taxon>
        <taxon>Agaricomycetes</taxon>
        <taxon>Agaricomycetidae</taxon>
        <taxon>Agaricales</taxon>
        <taxon>Tricholomatineae</taxon>
        <taxon>Lyophyllaceae</taxon>
        <taxon>Hypsizygus</taxon>
    </lineage>
</organism>
<comment type="caution">
    <text evidence="4">The sequence shown here is derived from an EMBL/GenBank/DDBJ whole genome shotgun (WGS) entry which is preliminary data.</text>
</comment>
<dbReference type="AlphaFoldDB" id="A0A369K844"/>
<dbReference type="InterPro" id="IPR009011">
    <property type="entry name" value="Man6P_isomerase_rcpt-bd_dom_sf"/>
</dbReference>
<evidence type="ECO:0000256" key="2">
    <source>
        <dbReference type="SAM" id="Phobius"/>
    </source>
</evidence>
<keyword evidence="3" id="KW-0732">Signal</keyword>
<sequence length="389" mass="42924">MTPRSWVSLTPILLLICVCVDAVTLTHEFRENDLTSGCRFNLGAQIFDLCPILRRQDVIEVPVNEKSNGPQVVRSGRSYGFAFGGKRDDRKCTKGTWIRLSETRGADNPQHQAAAPTVHTPVAGIQRFGSPLVDEGINVVASVLDDDDPSNSHLTLFFNGGFHEGRLQHARIEFICDPSARSTQPSFSSERYGVHSFIWATKYACPIRTTNTAPSNSNMHTLESETEDNTEPNPDPDGQPKDDGQELLDPLPHKPSRRWIPISLLMTGSVLIILSVLLASPNKRFILLSHLKALPTTLGLTSLLHSVHLPILPRSLPFRAGESSLVRWAQEDMALGLMDVERNEEADVMVNGGIGDDDWNGEGLDEYIPLKAGSVRSLRNYGSAHGMFR</sequence>
<reference evidence="4" key="1">
    <citation type="submission" date="2018-04" db="EMBL/GenBank/DDBJ databases">
        <title>Whole genome sequencing of Hypsizygus marmoreus.</title>
        <authorList>
            <person name="Choi I.-G."/>
            <person name="Min B."/>
            <person name="Kim J.-G."/>
            <person name="Kim S."/>
            <person name="Oh Y.-L."/>
            <person name="Kong W.-S."/>
            <person name="Park H."/>
            <person name="Jeong J."/>
            <person name="Song E.-S."/>
        </authorList>
    </citation>
    <scope>NUCLEOTIDE SEQUENCE [LARGE SCALE GENOMIC DNA]</scope>
    <source>
        <strain evidence="4">51987-8</strain>
    </source>
</reference>
<feature type="chain" id="PRO_5016804020" evidence="3">
    <location>
        <begin position="23"/>
        <end position="389"/>
    </location>
</feature>
<protein>
    <submittedName>
        <fullName evidence="4">Uncharacterized protein</fullName>
    </submittedName>
</protein>
<keyword evidence="2" id="KW-1133">Transmembrane helix</keyword>
<proteinExistence type="predicted"/>
<feature type="transmembrane region" description="Helical" evidence="2">
    <location>
        <begin position="259"/>
        <end position="279"/>
    </location>
</feature>
<dbReference type="OrthoDB" id="29460at2759"/>
<name>A0A369K844_HYPMA</name>
<evidence type="ECO:0000313" key="5">
    <source>
        <dbReference type="Proteomes" id="UP000076154"/>
    </source>
</evidence>
<feature type="compositionally biased region" description="Polar residues" evidence="1">
    <location>
        <begin position="211"/>
        <end position="221"/>
    </location>
</feature>
<dbReference type="InParanoid" id="A0A369K844"/>
<evidence type="ECO:0000313" key="4">
    <source>
        <dbReference type="EMBL" id="RDB30088.1"/>
    </source>
</evidence>
<feature type="region of interest" description="Disordered" evidence="1">
    <location>
        <begin position="211"/>
        <end position="250"/>
    </location>
</feature>
<gene>
    <name evidence="4" type="ORF">Hypma_013905</name>
</gene>
<dbReference type="SUPFAM" id="SSF50911">
    <property type="entry name" value="Mannose 6-phosphate receptor domain"/>
    <property type="match status" value="1"/>
</dbReference>
<evidence type="ECO:0000256" key="3">
    <source>
        <dbReference type="SAM" id="SignalP"/>
    </source>
</evidence>
<dbReference type="Proteomes" id="UP000076154">
    <property type="component" value="Unassembled WGS sequence"/>
</dbReference>
<dbReference type="EMBL" id="LUEZ02000009">
    <property type="protein sequence ID" value="RDB30088.1"/>
    <property type="molecule type" value="Genomic_DNA"/>
</dbReference>
<accession>A0A369K844</accession>
<keyword evidence="2" id="KW-0812">Transmembrane</keyword>